<dbReference type="AlphaFoldDB" id="A0A5K1I531"/>
<dbReference type="Proteomes" id="UP000326725">
    <property type="component" value="Unassembled WGS sequence"/>
</dbReference>
<dbReference type="PANTHER" id="PTHR46401">
    <property type="entry name" value="GLYCOSYLTRANSFERASE WBBK-RELATED"/>
    <property type="match status" value="1"/>
</dbReference>
<dbReference type="GO" id="GO:0009103">
    <property type="term" value="P:lipopolysaccharide biosynthetic process"/>
    <property type="evidence" value="ECO:0007669"/>
    <property type="project" value="TreeGrafter"/>
</dbReference>
<feature type="domain" description="Glycosyl transferase family 1" evidence="2">
    <location>
        <begin position="212"/>
        <end position="363"/>
    </location>
</feature>
<dbReference type="RefSeq" id="WP_151442980.1">
    <property type="nucleotide sequence ID" value="NZ_CABVOU010000027.1"/>
</dbReference>
<keyword evidence="5" id="KW-1185">Reference proteome</keyword>
<dbReference type="Gene3D" id="3.40.50.2000">
    <property type="entry name" value="Glycogen Phosphorylase B"/>
    <property type="match status" value="2"/>
</dbReference>
<dbReference type="Pfam" id="PF13439">
    <property type="entry name" value="Glyco_transf_4"/>
    <property type="match status" value="1"/>
</dbReference>
<dbReference type="SUPFAM" id="SSF53756">
    <property type="entry name" value="UDP-Glycosyltransferase/glycogen phosphorylase"/>
    <property type="match status" value="1"/>
</dbReference>
<feature type="domain" description="Glycosyltransferase subfamily 4-like N-terminal" evidence="3">
    <location>
        <begin position="16"/>
        <end position="195"/>
    </location>
</feature>
<dbReference type="PANTHER" id="PTHR46401:SF2">
    <property type="entry name" value="GLYCOSYLTRANSFERASE WBBK-RELATED"/>
    <property type="match status" value="1"/>
</dbReference>
<dbReference type="Pfam" id="PF00534">
    <property type="entry name" value="Glycos_transf_1"/>
    <property type="match status" value="1"/>
</dbReference>
<evidence type="ECO:0000256" key="1">
    <source>
        <dbReference type="ARBA" id="ARBA00022679"/>
    </source>
</evidence>
<dbReference type="CDD" id="cd03809">
    <property type="entry name" value="GT4_MtfB-like"/>
    <property type="match status" value="1"/>
</dbReference>
<evidence type="ECO:0000259" key="2">
    <source>
        <dbReference type="Pfam" id="PF00534"/>
    </source>
</evidence>
<proteinExistence type="predicted"/>
<sequence length="395" mass="43818">MHVIVNLQPLLTPLTGIGHYTRELTLALLDAGLRMDGVTGTRFEALDPGHPLLAAPTQAATLGASPLDERGPLWQLARRYLRNPLTRRAYRWLCSERLRRQGQRLARQGDTVYWEPNYVLLPWQGPSVLTIHDLSHERHPEFHPRERVEFFNRHLPESLAHASRINVVSQFTADELQALHGIDASRIDIVSPGVSERFFAVPDAPHATRVRQRHELPERFLLSVGTLEPRKNLVRVMQAFAELPRDEQRAAPLLLVGMQGWGEQTLSREIRSALEAGTVRRLGYVPGDDLPALYALASGFVYVSSYEGFGMPVIEAMAAGTPVLTANVTATAEVGGAAAISVPPGDITAIRGGLRQLLDENHEARIQQGRVRAERFTWQASAEALQASLHRALES</sequence>
<dbReference type="InterPro" id="IPR001296">
    <property type="entry name" value="Glyco_trans_1"/>
</dbReference>
<dbReference type="GO" id="GO:0103011">
    <property type="term" value="F:mannosylfructose-phosphate synthase activity"/>
    <property type="evidence" value="ECO:0007669"/>
    <property type="project" value="UniProtKB-EC"/>
</dbReference>
<reference evidence="4 5" key="1">
    <citation type="submission" date="2019-09" db="EMBL/GenBank/DDBJ databases">
        <authorList>
            <person name="Criscuolo A."/>
        </authorList>
    </citation>
    <scope>NUCLEOTIDE SEQUENCE [LARGE SCALE GENOMIC DNA]</scope>
    <source>
        <strain evidence="5">3(2)</strain>
    </source>
</reference>
<dbReference type="EMBL" id="CABVOU010000027">
    <property type="protein sequence ID" value="VVZ95267.1"/>
    <property type="molecule type" value="Genomic_DNA"/>
</dbReference>
<evidence type="ECO:0000313" key="5">
    <source>
        <dbReference type="Proteomes" id="UP000326725"/>
    </source>
</evidence>
<dbReference type="InterPro" id="IPR028098">
    <property type="entry name" value="Glyco_trans_4-like_N"/>
</dbReference>
<gene>
    <name evidence="4" type="primary">mfpsA</name>
    <name evidence="4" type="ORF">HALO32_01332</name>
</gene>
<dbReference type="EC" id="2.4.1.246" evidence="4"/>
<accession>A0A5K1I531</accession>
<evidence type="ECO:0000313" key="4">
    <source>
        <dbReference type="EMBL" id="VVZ95267.1"/>
    </source>
</evidence>
<name>A0A5K1I531_9GAMM</name>
<protein>
    <submittedName>
        <fullName evidence="4">Mannosylfructose-phosphate synthase</fullName>
        <ecNumber evidence="4">2.4.1.246</ecNumber>
    </submittedName>
</protein>
<organism evidence="4 5">
    <name type="scientific">Halomonas lysinitropha</name>
    <dbReference type="NCBI Taxonomy" id="2607506"/>
    <lineage>
        <taxon>Bacteria</taxon>
        <taxon>Pseudomonadati</taxon>
        <taxon>Pseudomonadota</taxon>
        <taxon>Gammaproteobacteria</taxon>
        <taxon>Oceanospirillales</taxon>
        <taxon>Halomonadaceae</taxon>
        <taxon>Halomonas</taxon>
    </lineage>
</organism>
<keyword evidence="4" id="KW-0328">Glycosyltransferase</keyword>
<keyword evidence="1 4" id="KW-0808">Transferase</keyword>
<evidence type="ECO:0000259" key="3">
    <source>
        <dbReference type="Pfam" id="PF13439"/>
    </source>
</evidence>